<gene>
    <name evidence="3" type="ORF">MKY91_10605</name>
</gene>
<dbReference type="Proteomes" id="UP001418796">
    <property type="component" value="Unassembled WGS sequence"/>
</dbReference>
<dbReference type="Pfam" id="PF07853">
    <property type="entry name" value="DUF1648"/>
    <property type="match status" value="1"/>
</dbReference>
<dbReference type="PANTHER" id="PTHR37810:SF5">
    <property type="entry name" value="IMMUNITY PROTEIN SDPI"/>
    <property type="match status" value="1"/>
</dbReference>
<proteinExistence type="predicted"/>
<reference evidence="3 4" key="1">
    <citation type="submission" date="2024-03" db="EMBL/GenBank/DDBJ databases">
        <title>Bacilli Hybrid Assemblies.</title>
        <authorList>
            <person name="Kovac J."/>
        </authorList>
    </citation>
    <scope>NUCLEOTIDE SEQUENCE [LARGE SCALE GENOMIC DNA]</scope>
    <source>
        <strain evidence="3 4">FSL R7-0666</strain>
    </source>
</reference>
<accession>A0ABU9VI87</accession>
<keyword evidence="1" id="KW-1133">Transmembrane helix</keyword>
<dbReference type="InterPro" id="IPR025962">
    <property type="entry name" value="SdpI/YhfL"/>
</dbReference>
<organism evidence="3 4">
    <name type="scientific">Alkalicoccobacillus gibsonii</name>
    <dbReference type="NCBI Taxonomy" id="79881"/>
    <lineage>
        <taxon>Bacteria</taxon>
        <taxon>Bacillati</taxon>
        <taxon>Bacillota</taxon>
        <taxon>Bacilli</taxon>
        <taxon>Bacillales</taxon>
        <taxon>Bacillaceae</taxon>
        <taxon>Alkalicoccobacillus</taxon>
    </lineage>
</organism>
<dbReference type="EMBL" id="JBCITK010000001">
    <property type="protein sequence ID" value="MEN0643595.1"/>
    <property type="molecule type" value="Genomic_DNA"/>
</dbReference>
<feature type="transmembrane region" description="Helical" evidence="1">
    <location>
        <begin position="153"/>
        <end position="179"/>
    </location>
</feature>
<name>A0ABU9VI87_9BACI</name>
<feature type="transmembrane region" description="Helical" evidence="1">
    <location>
        <begin position="81"/>
        <end position="108"/>
    </location>
</feature>
<keyword evidence="1" id="KW-0472">Membrane</keyword>
<dbReference type="RefSeq" id="WP_343130493.1">
    <property type="nucleotide sequence ID" value="NZ_JBCITK010000001.1"/>
</dbReference>
<feature type="transmembrane region" description="Helical" evidence="1">
    <location>
        <begin position="114"/>
        <end position="132"/>
    </location>
</feature>
<evidence type="ECO:0000313" key="3">
    <source>
        <dbReference type="EMBL" id="MEN0643595.1"/>
    </source>
</evidence>
<keyword evidence="4" id="KW-1185">Reference proteome</keyword>
<feature type="domain" description="DUF1648" evidence="2">
    <location>
        <begin position="9"/>
        <end position="56"/>
    </location>
</feature>
<keyword evidence="1" id="KW-0812">Transmembrane</keyword>
<protein>
    <submittedName>
        <fullName evidence="3">SdpI family protein</fullName>
    </submittedName>
</protein>
<comment type="caution">
    <text evidence="3">The sequence shown here is derived from an EMBL/GenBank/DDBJ whole genome shotgun (WGS) entry which is preliminary data.</text>
</comment>
<evidence type="ECO:0000259" key="2">
    <source>
        <dbReference type="Pfam" id="PF07853"/>
    </source>
</evidence>
<feature type="transmembrane region" description="Helical" evidence="1">
    <location>
        <begin position="45"/>
        <end position="69"/>
    </location>
</feature>
<dbReference type="PANTHER" id="PTHR37810">
    <property type="entry name" value="IMMUNITY PROTEIN SDPI"/>
    <property type="match status" value="1"/>
</dbReference>
<evidence type="ECO:0000313" key="4">
    <source>
        <dbReference type="Proteomes" id="UP001418796"/>
    </source>
</evidence>
<dbReference type="InterPro" id="IPR012867">
    <property type="entry name" value="DUF1648"/>
</dbReference>
<evidence type="ECO:0000256" key="1">
    <source>
        <dbReference type="SAM" id="Phobius"/>
    </source>
</evidence>
<dbReference type="Pfam" id="PF13630">
    <property type="entry name" value="SdpI"/>
    <property type="match status" value="1"/>
</dbReference>
<dbReference type="InterPro" id="IPR026272">
    <property type="entry name" value="SdpI"/>
</dbReference>
<dbReference type="PIRSF" id="PIRSF038959">
    <property type="entry name" value="SdpI"/>
    <property type="match status" value="1"/>
</dbReference>
<sequence length="212" mass="23118">MRANIVGILLILSALILSVATYPRLPNQLAVHWTGEAVTGSLPTLTAVSLMPIVMVILFILAKGLTLLMSKQAQNQKTISLVELALLGGLMSILFVCHLVIILTGSGISLDTELIFGISLGLLLMILGNVMPQLKRNMVFGARNQYTLKNDKVWTIVNRFAGRAFFICGLFIVIGVIIIPSYQAVLIVSTVIFVAVVVQFYSRAIYKRVTSN</sequence>
<feature type="transmembrane region" description="Helical" evidence="1">
    <location>
        <begin position="185"/>
        <end position="206"/>
    </location>
</feature>